<name>A0ABY4SFL6_AQUTE</name>
<evidence type="ECO:0000313" key="4">
    <source>
        <dbReference type="Proteomes" id="UP001056201"/>
    </source>
</evidence>
<dbReference type="RefSeq" id="WP_250199110.1">
    <property type="nucleotide sequence ID" value="NZ_CP097636.1"/>
</dbReference>
<accession>A0ABY4SFL6</accession>
<keyword evidence="2" id="KW-0732">Signal</keyword>
<feature type="chain" id="PRO_5046288898" description="Glutelin" evidence="2">
    <location>
        <begin position="26"/>
        <end position="140"/>
    </location>
</feature>
<evidence type="ECO:0000256" key="2">
    <source>
        <dbReference type="SAM" id="SignalP"/>
    </source>
</evidence>
<gene>
    <name evidence="3" type="ORF">MW290_18170</name>
</gene>
<feature type="signal peptide" evidence="2">
    <location>
        <begin position="1"/>
        <end position="25"/>
    </location>
</feature>
<proteinExistence type="predicted"/>
<feature type="region of interest" description="Disordered" evidence="1">
    <location>
        <begin position="119"/>
        <end position="140"/>
    </location>
</feature>
<feature type="compositionally biased region" description="Basic and acidic residues" evidence="1">
    <location>
        <begin position="123"/>
        <end position="140"/>
    </location>
</feature>
<evidence type="ECO:0008006" key="5">
    <source>
        <dbReference type="Google" id="ProtNLM"/>
    </source>
</evidence>
<evidence type="ECO:0000313" key="3">
    <source>
        <dbReference type="EMBL" id="URI10907.1"/>
    </source>
</evidence>
<keyword evidence="4" id="KW-1185">Reference proteome</keyword>
<dbReference type="EMBL" id="CP097636">
    <property type="protein sequence ID" value="URI10907.1"/>
    <property type="molecule type" value="Genomic_DNA"/>
</dbReference>
<reference evidence="3" key="1">
    <citation type="submission" date="2022-05" db="EMBL/GenBank/DDBJ databases">
        <title>An RpoN-dependent PEP-CTERM gene is involved in floc formation of an Aquincola tertiaricarbonis strain.</title>
        <authorList>
            <person name="Qiu D."/>
            <person name="Xia M."/>
        </authorList>
    </citation>
    <scope>NUCLEOTIDE SEQUENCE</scope>
    <source>
        <strain evidence="3">RN12</strain>
    </source>
</reference>
<protein>
    <recommendedName>
        <fullName evidence="5">Glutelin</fullName>
    </recommendedName>
</protein>
<sequence>MSLRKTLSAVTLLSAGVLAAGAAQARDVYWSVGINAPVAGVGVGTVISNAPPARYYSPPPARYYAPPAVVYQPAPVVAVPAYPVYQPAPVLYAPPVRYYRPAPPPPAYVVVPQRAPRHWHGGRWADRDGDGRWDGWRHGR</sequence>
<evidence type="ECO:0000256" key="1">
    <source>
        <dbReference type="SAM" id="MobiDB-lite"/>
    </source>
</evidence>
<dbReference type="Proteomes" id="UP001056201">
    <property type="component" value="Chromosome 2"/>
</dbReference>
<organism evidence="3 4">
    <name type="scientific">Aquincola tertiaricarbonis</name>
    <dbReference type="NCBI Taxonomy" id="391953"/>
    <lineage>
        <taxon>Bacteria</taxon>
        <taxon>Pseudomonadati</taxon>
        <taxon>Pseudomonadota</taxon>
        <taxon>Betaproteobacteria</taxon>
        <taxon>Burkholderiales</taxon>
        <taxon>Sphaerotilaceae</taxon>
        <taxon>Aquincola</taxon>
    </lineage>
</organism>